<name>A0A849VUI7_9HYPH</name>
<dbReference type="SMART" id="SM00966">
    <property type="entry name" value="SpoVT_AbrB"/>
    <property type="match status" value="1"/>
</dbReference>
<proteinExistence type="predicted"/>
<gene>
    <name evidence="2" type="ORF">HQ945_20485</name>
</gene>
<dbReference type="Proteomes" id="UP000550508">
    <property type="component" value="Unassembled WGS sequence"/>
</dbReference>
<keyword evidence="3" id="KW-1185">Reference proteome</keyword>
<dbReference type="SUPFAM" id="SSF89447">
    <property type="entry name" value="AbrB/MazE/MraZ-like"/>
    <property type="match status" value="1"/>
</dbReference>
<comment type="caution">
    <text evidence="2">The sequence shown here is derived from an EMBL/GenBank/DDBJ whole genome shotgun (WGS) entry which is preliminary data.</text>
</comment>
<reference evidence="2 3" key="1">
    <citation type="submission" date="2020-05" db="EMBL/GenBank/DDBJ databases">
        <authorList>
            <person name="Kim M.K."/>
        </authorList>
    </citation>
    <scope>NUCLEOTIDE SEQUENCE [LARGE SCALE GENOMIC DNA]</scope>
    <source>
        <strain evidence="2 3">BT25</strain>
    </source>
</reference>
<keyword evidence="2" id="KW-0238">DNA-binding</keyword>
<dbReference type="NCBIfam" id="TIGR01439">
    <property type="entry name" value="lp_hng_hel_AbrB"/>
    <property type="match status" value="1"/>
</dbReference>
<dbReference type="InterPro" id="IPR037914">
    <property type="entry name" value="SpoVT-AbrB_sf"/>
</dbReference>
<sequence>MTKHDERLTTVVSTRGQVVLPAAVRKERHWHAGTRLLIEETLDGILLKNAPLFAPTRIEDVAGMLKHDGRPRSLQDMDNAVTEAFREKNDRGRF</sequence>
<dbReference type="AlphaFoldDB" id="A0A849VUI7"/>
<dbReference type="RefSeq" id="WP_174208452.1">
    <property type="nucleotide sequence ID" value="NZ_JABUMX010000007.1"/>
</dbReference>
<evidence type="ECO:0000313" key="3">
    <source>
        <dbReference type="Proteomes" id="UP000550508"/>
    </source>
</evidence>
<evidence type="ECO:0000259" key="1">
    <source>
        <dbReference type="SMART" id="SM00966"/>
    </source>
</evidence>
<evidence type="ECO:0000313" key="2">
    <source>
        <dbReference type="EMBL" id="NTS33641.1"/>
    </source>
</evidence>
<feature type="domain" description="SpoVT-AbrB" evidence="1">
    <location>
        <begin position="10"/>
        <end position="55"/>
    </location>
</feature>
<protein>
    <submittedName>
        <fullName evidence="2">AbrB/MazE/SpoVT family DNA-binding domain-containing protein</fullName>
    </submittedName>
</protein>
<dbReference type="GO" id="GO:0003677">
    <property type="term" value="F:DNA binding"/>
    <property type="evidence" value="ECO:0007669"/>
    <property type="project" value="UniProtKB-KW"/>
</dbReference>
<dbReference type="InterPro" id="IPR007159">
    <property type="entry name" value="SpoVT-AbrB_dom"/>
</dbReference>
<accession>A0A849VUI7</accession>
<organism evidence="2 3">
    <name type="scientific">Phyllobacterium pellucidum</name>
    <dbReference type="NCBI Taxonomy" id="2740464"/>
    <lineage>
        <taxon>Bacteria</taxon>
        <taxon>Pseudomonadati</taxon>
        <taxon>Pseudomonadota</taxon>
        <taxon>Alphaproteobacteria</taxon>
        <taxon>Hyphomicrobiales</taxon>
        <taxon>Phyllobacteriaceae</taxon>
        <taxon>Phyllobacterium</taxon>
    </lineage>
</organism>
<dbReference type="EMBL" id="JABUMX010000007">
    <property type="protein sequence ID" value="NTS33641.1"/>
    <property type="molecule type" value="Genomic_DNA"/>
</dbReference>
<dbReference type="Gene3D" id="2.10.260.10">
    <property type="match status" value="1"/>
</dbReference>